<dbReference type="AlphaFoldDB" id="W1NH93"/>
<reference evidence="2" key="1">
    <citation type="journal article" date="2013" name="Science">
        <title>The Amborella genome and the evolution of flowering plants.</title>
        <authorList>
            <consortium name="Amborella Genome Project"/>
        </authorList>
    </citation>
    <scope>NUCLEOTIDE SEQUENCE [LARGE SCALE GENOMIC DNA]</scope>
</reference>
<sequence length="109" mass="11833">MPTTYLYISLTAHQQMDPRHLSPIHLILLDQLSNLMRGSASILALVPLSLKNQVAPYAMFLLFLEGQLGEQEEKGFVGEVEAIAAVAKVVGELGKMAVVEVGFLGPDEL</sequence>
<accession>W1NH93</accession>
<dbReference type="EMBL" id="KI397501">
    <property type="protein sequence ID" value="ERM94863.1"/>
    <property type="molecule type" value="Genomic_DNA"/>
</dbReference>
<evidence type="ECO:0000313" key="1">
    <source>
        <dbReference type="EMBL" id="ERM94863.1"/>
    </source>
</evidence>
<protein>
    <submittedName>
        <fullName evidence="1">Uncharacterized protein</fullName>
    </submittedName>
</protein>
<gene>
    <name evidence="1" type="ORF">AMTR_s00009p00104890</name>
</gene>
<organism evidence="1 2">
    <name type="scientific">Amborella trichopoda</name>
    <dbReference type="NCBI Taxonomy" id="13333"/>
    <lineage>
        <taxon>Eukaryota</taxon>
        <taxon>Viridiplantae</taxon>
        <taxon>Streptophyta</taxon>
        <taxon>Embryophyta</taxon>
        <taxon>Tracheophyta</taxon>
        <taxon>Spermatophyta</taxon>
        <taxon>Magnoliopsida</taxon>
        <taxon>Amborellales</taxon>
        <taxon>Amborellaceae</taxon>
        <taxon>Amborella</taxon>
    </lineage>
</organism>
<keyword evidence="2" id="KW-1185">Reference proteome</keyword>
<dbReference type="Proteomes" id="UP000017836">
    <property type="component" value="Unassembled WGS sequence"/>
</dbReference>
<proteinExistence type="predicted"/>
<dbReference type="Gramene" id="ERM94863">
    <property type="protein sequence ID" value="ERM94863"/>
    <property type="gene ID" value="AMTR_s00009p00104890"/>
</dbReference>
<name>W1NH93_AMBTC</name>
<evidence type="ECO:0000313" key="2">
    <source>
        <dbReference type="Proteomes" id="UP000017836"/>
    </source>
</evidence>
<dbReference type="HOGENOM" id="CLU_2187442_0_0_1"/>